<evidence type="ECO:0000313" key="10">
    <source>
        <dbReference type="EMBL" id="KAJ9142026.1"/>
    </source>
</evidence>
<comment type="caution">
    <text evidence="10">The sequence shown here is derived from an EMBL/GenBank/DDBJ whole genome shotgun (WGS) entry which is preliminary data.</text>
</comment>
<keyword evidence="7" id="KW-0546">Nucleotide metabolism</keyword>
<evidence type="ECO:0000313" key="11">
    <source>
        <dbReference type="Proteomes" id="UP001174691"/>
    </source>
</evidence>
<dbReference type="FunFam" id="3.20.20.140:FF:000033">
    <property type="entry name" value="Adenosine deaminase-like protein"/>
    <property type="match status" value="1"/>
</dbReference>
<evidence type="ECO:0000256" key="3">
    <source>
        <dbReference type="ARBA" id="ARBA00011245"/>
    </source>
</evidence>
<dbReference type="CDD" id="cd00443">
    <property type="entry name" value="ADA_AMPD"/>
    <property type="match status" value="1"/>
</dbReference>
<dbReference type="SUPFAM" id="SSF51556">
    <property type="entry name" value="Metallo-dependent hydrolases"/>
    <property type="match status" value="1"/>
</dbReference>
<dbReference type="Gene3D" id="3.20.20.140">
    <property type="entry name" value="Metal-dependent hydrolases"/>
    <property type="match status" value="1"/>
</dbReference>
<comment type="subunit">
    <text evidence="3">Monomer.</text>
</comment>
<dbReference type="GO" id="GO:0046103">
    <property type="term" value="P:inosine biosynthetic process"/>
    <property type="evidence" value="ECO:0007669"/>
    <property type="project" value="TreeGrafter"/>
</dbReference>
<dbReference type="GO" id="GO:0006154">
    <property type="term" value="P:adenosine catabolic process"/>
    <property type="evidence" value="ECO:0007669"/>
    <property type="project" value="TreeGrafter"/>
</dbReference>
<keyword evidence="11" id="KW-1185">Reference proteome</keyword>
<dbReference type="PANTHER" id="PTHR11409">
    <property type="entry name" value="ADENOSINE DEAMINASE"/>
    <property type="match status" value="1"/>
</dbReference>
<dbReference type="InterPro" id="IPR032466">
    <property type="entry name" value="Metal_Hydrolase"/>
</dbReference>
<dbReference type="InterPro" id="IPR006330">
    <property type="entry name" value="Ado/ade_deaminase"/>
</dbReference>
<comment type="catalytic activity">
    <reaction evidence="8">
        <text>N(6)-methyl-AMP + H2O + H(+) = IMP + methylamine</text>
        <dbReference type="Rhea" id="RHEA:16001"/>
        <dbReference type="ChEBI" id="CHEBI:15377"/>
        <dbReference type="ChEBI" id="CHEBI:15378"/>
        <dbReference type="ChEBI" id="CHEBI:58053"/>
        <dbReference type="ChEBI" id="CHEBI:59338"/>
        <dbReference type="ChEBI" id="CHEBI:144842"/>
    </reaction>
    <physiologicalReaction direction="left-to-right" evidence="8">
        <dbReference type="Rhea" id="RHEA:16002"/>
    </physiologicalReaction>
</comment>
<protein>
    <submittedName>
        <fullName evidence="10">Metallo-dependent hydrolase</fullName>
    </submittedName>
</protein>
<evidence type="ECO:0000256" key="5">
    <source>
        <dbReference type="ARBA" id="ARBA00022801"/>
    </source>
</evidence>
<accession>A0AA38RBI9</accession>
<evidence type="ECO:0000256" key="1">
    <source>
        <dbReference type="ARBA" id="ARBA00001947"/>
    </source>
</evidence>
<evidence type="ECO:0000256" key="2">
    <source>
        <dbReference type="ARBA" id="ARBA00006676"/>
    </source>
</evidence>
<comment type="cofactor">
    <cofactor evidence="1">
        <name>Zn(2+)</name>
        <dbReference type="ChEBI" id="CHEBI:29105"/>
    </cofactor>
</comment>
<keyword evidence="4" id="KW-0479">Metal-binding</keyword>
<dbReference type="InterPro" id="IPR001365">
    <property type="entry name" value="A_deaminase_dom"/>
</dbReference>
<dbReference type="GO" id="GO:0009117">
    <property type="term" value="P:nucleotide metabolic process"/>
    <property type="evidence" value="ECO:0007669"/>
    <property type="project" value="UniProtKB-KW"/>
</dbReference>
<proteinExistence type="inferred from homology"/>
<feature type="domain" description="Adenosine deaminase" evidence="9">
    <location>
        <begin position="14"/>
        <end position="340"/>
    </location>
</feature>
<reference evidence="10" key="1">
    <citation type="submission" date="2022-07" db="EMBL/GenBank/DDBJ databases">
        <title>Fungi with potential for degradation of polypropylene.</title>
        <authorList>
            <person name="Gostincar C."/>
        </authorList>
    </citation>
    <scope>NUCLEOTIDE SEQUENCE</scope>
    <source>
        <strain evidence="10">EXF-13287</strain>
    </source>
</reference>
<dbReference type="Proteomes" id="UP001174691">
    <property type="component" value="Unassembled WGS sequence"/>
</dbReference>
<evidence type="ECO:0000256" key="7">
    <source>
        <dbReference type="ARBA" id="ARBA00023080"/>
    </source>
</evidence>
<dbReference type="EMBL" id="JANBVN010000126">
    <property type="protein sequence ID" value="KAJ9142026.1"/>
    <property type="molecule type" value="Genomic_DNA"/>
</dbReference>
<dbReference type="PANTHER" id="PTHR11409:SF42">
    <property type="entry name" value="ADENOSINE DEAMINASE-LIKE PROTEIN"/>
    <property type="match status" value="1"/>
</dbReference>
<evidence type="ECO:0000259" key="9">
    <source>
        <dbReference type="Pfam" id="PF00962"/>
    </source>
</evidence>
<evidence type="ECO:0000256" key="4">
    <source>
        <dbReference type="ARBA" id="ARBA00022723"/>
    </source>
</evidence>
<name>A0AA38RBI9_9PEZI</name>
<dbReference type="GO" id="GO:0004000">
    <property type="term" value="F:adenosine deaminase activity"/>
    <property type="evidence" value="ECO:0007669"/>
    <property type="project" value="TreeGrafter"/>
</dbReference>
<gene>
    <name evidence="10" type="ORF">NKR19_g7337</name>
</gene>
<keyword evidence="5 10" id="KW-0378">Hydrolase</keyword>
<keyword evidence="6" id="KW-0862">Zinc</keyword>
<evidence type="ECO:0000256" key="8">
    <source>
        <dbReference type="ARBA" id="ARBA00048787"/>
    </source>
</evidence>
<dbReference type="AlphaFoldDB" id="A0AA38RBI9"/>
<comment type="similarity">
    <text evidence="2">Belongs to the metallo-dependent hydrolases superfamily. Adenosine and AMP deaminases family.</text>
</comment>
<sequence>MATETQNLDFKALPKIELHAHLSGSISRQCLHEVWLRKKEAEETDLADPLVEMPLGKHDYDLKTFFPLFSSYIYHLVDSSWALRYTTISVLRDFAADGVVYLELRTTPRAMPKAGLSKSQYVETILTAIGEFEAGDTTLRTRLILSIDRRNSLEEALEVVALAREFSGRGVVGVDLCGDPKKRGIEALAPAFELAKRELPELGLTLHFAEAEESGTDDELNMLLDWRPDRIGHVIHVGDEVKDRIIRTGGLGLELCLSCNVHANMITGGFEAHHFGEWWKVKDCVVALSTDDVGVFGSPLSNEYALVAKHFGLGRSEICQLARGAIQVIFGSEEDKEQLRRIMWTV</sequence>
<dbReference type="GO" id="GO:0046872">
    <property type="term" value="F:metal ion binding"/>
    <property type="evidence" value="ECO:0007669"/>
    <property type="project" value="UniProtKB-KW"/>
</dbReference>
<dbReference type="Pfam" id="PF00962">
    <property type="entry name" value="A_deaminase"/>
    <property type="match status" value="1"/>
</dbReference>
<organism evidence="10 11">
    <name type="scientific">Coniochaeta hoffmannii</name>
    <dbReference type="NCBI Taxonomy" id="91930"/>
    <lineage>
        <taxon>Eukaryota</taxon>
        <taxon>Fungi</taxon>
        <taxon>Dikarya</taxon>
        <taxon>Ascomycota</taxon>
        <taxon>Pezizomycotina</taxon>
        <taxon>Sordariomycetes</taxon>
        <taxon>Sordariomycetidae</taxon>
        <taxon>Coniochaetales</taxon>
        <taxon>Coniochaetaceae</taxon>
        <taxon>Coniochaeta</taxon>
    </lineage>
</organism>
<evidence type="ECO:0000256" key="6">
    <source>
        <dbReference type="ARBA" id="ARBA00022833"/>
    </source>
</evidence>